<accession>A0A6J5LIN7</accession>
<dbReference type="Gene3D" id="3.30.40.220">
    <property type="match status" value="1"/>
</dbReference>
<organism evidence="1">
    <name type="scientific">uncultured Caudovirales phage</name>
    <dbReference type="NCBI Taxonomy" id="2100421"/>
    <lineage>
        <taxon>Viruses</taxon>
        <taxon>Duplodnaviria</taxon>
        <taxon>Heunggongvirae</taxon>
        <taxon>Uroviricota</taxon>
        <taxon>Caudoviricetes</taxon>
        <taxon>Peduoviridae</taxon>
        <taxon>Maltschvirus</taxon>
        <taxon>Maltschvirus maltsch</taxon>
    </lineage>
</organism>
<name>A0A6J5LIN7_9CAUD</name>
<protein>
    <submittedName>
        <fullName evidence="1">Uncharacterized protein</fullName>
    </submittedName>
</protein>
<gene>
    <name evidence="1" type="ORF">UFOVP250_168</name>
</gene>
<reference evidence="1" key="1">
    <citation type="submission" date="2020-04" db="EMBL/GenBank/DDBJ databases">
        <authorList>
            <person name="Chiriac C."/>
            <person name="Salcher M."/>
            <person name="Ghai R."/>
            <person name="Kavagutti S V."/>
        </authorList>
    </citation>
    <scope>NUCLEOTIDE SEQUENCE</scope>
</reference>
<evidence type="ECO:0000313" key="1">
    <source>
        <dbReference type="EMBL" id="CAB4133412.1"/>
    </source>
</evidence>
<sequence length="161" mass="18560">MTEKQLAKSQGKLTYLNKNPCKYGHMSEKYVSNSGCVECSNLKNKSTTTKKKQHDKYKLISKFYIKNMWWRAKKRAEKKGIEFTIQQSDIVIPGCCPVYGFKFQIGEGNGPSDYSPSLDRIDNNKGYIKDNIQVISFKANKIKNDSTLEDIEILLEFLKKQ</sequence>
<proteinExistence type="predicted"/>
<dbReference type="EMBL" id="LR796270">
    <property type="protein sequence ID" value="CAB4133412.1"/>
    <property type="molecule type" value="Genomic_DNA"/>
</dbReference>